<gene>
    <name evidence="1" type="ORF">QN277_024044</name>
</gene>
<dbReference type="EMBL" id="JAWXYG010000007">
    <property type="protein sequence ID" value="KAK4267238.1"/>
    <property type="molecule type" value="Genomic_DNA"/>
</dbReference>
<accession>A0AAE1JEV1</accession>
<proteinExistence type="predicted"/>
<protein>
    <submittedName>
        <fullName evidence="1">Uncharacterized protein</fullName>
    </submittedName>
</protein>
<comment type="caution">
    <text evidence="1">The sequence shown here is derived from an EMBL/GenBank/DDBJ whole genome shotgun (WGS) entry which is preliminary data.</text>
</comment>
<evidence type="ECO:0000313" key="1">
    <source>
        <dbReference type="EMBL" id="KAK4267238.1"/>
    </source>
</evidence>
<keyword evidence="2" id="KW-1185">Reference proteome</keyword>
<dbReference type="Proteomes" id="UP001293593">
    <property type="component" value="Unassembled WGS sequence"/>
</dbReference>
<name>A0AAE1JEV1_9FABA</name>
<reference evidence="1" key="1">
    <citation type="submission" date="2023-10" db="EMBL/GenBank/DDBJ databases">
        <title>Chromosome-level genome of the transformable northern wattle, Acacia crassicarpa.</title>
        <authorList>
            <person name="Massaro I."/>
            <person name="Sinha N.R."/>
            <person name="Poethig S."/>
            <person name="Leichty A.R."/>
        </authorList>
    </citation>
    <scope>NUCLEOTIDE SEQUENCE</scope>
    <source>
        <strain evidence="1">Acra3RX</strain>
        <tissue evidence="1">Leaf</tissue>
    </source>
</reference>
<dbReference type="AlphaFoldDB" id="A0AAE1JEV1"/>
<organism evidence="1 2">
    <name type="scientific">Acacia crassicarpa</name>
    <name type="common">northern wattle</name>
    <dbReference type="NCBI Taxonomy" id="499986"/>
    <lineage>
        <taxon>Eukaryota</taxon>
        <taxon>Viridiplantae</taxon>
        <taxon>Streptophyta</taxon>
        <taxon>Embryophyta</taxon>
        <taxon>Tracheophyta</taxon>
        <taxon>Spermatophyta</taxon>
        <taxon>Magnoliopsida</taxon>
        <taxon>eudicotyledons</taxon>
        <taxon>Gunneridae</taxon>
        <taxon>Pentapetalae</taxon>
        <taxon>rosids</taxon>
        <taxon>fabids</taxon>
        <taxon>Fabales</taxon>
        <taxon>Fabaceae</taxon>
        <taxon>Caesalpinioideae</taxon>
        <taxon>mimosoid clade</taxon>
        <taxon>Acacieae</taxon>
        <taxon>Acacia</taxon>
    </lineage>
</organism>
<evidence type="ECO:0000313" key="2">
    <source>
        <dbReference type="Proteomes" id="UP001293593"/>
    </source>
</evidence>
<sequence length="124" mass="13617">MKLACIPSKSDAGKKDSTARYDPHLVAALGISWAHAVTIRLVCFIASFSMAIHVGVCCNGAIHWSSQGEDSVYFEVDSQCLKTSPMPPDSEDWEYRNLAYFGEVHGSSAYDTDCSSWNHHACNI</sequence>